<dbReference type="EMBL" id="BQKE01000001">
    <property type="protein sequence ID" value="GJM61994.1"/>
    <property type="molecule type" value="Genomic_DNA"/>
</dbReference>
<keyword evidence="2" id="KW-1185">Reference proteome</keyword>
<dbReference type="InterPro" id="IPR010235">
    <property type="entry name" value="HepT"/>
</dbReference>
<evidence type="ECO:0008006" key="3">
    <source>
        <dbReference type="Google" id="ProtNLM"/>
    </source>
</evidence>
<dbReference type="SUPFAM" id="SSF81593">
    <property type="entry name" value="Nucleotidyltransferase substrate binding subunit/domain"/>
    <property type="match status" value="1"/>
</dbReference>
<name>A0AAN4VXS2_9BACT</name>
<proteinExistence type="predicted"/>
<dbReference type="NCBIfam" id="TIGR01987">
    <property type="entry name" value="HI0074"/>
    <property type="match status" value="1"/>
</dbReference>
<comment type="caution">
    <text evidence="1">The sequence shown here is derived from an EMBL/GenBank/DDBJ whole genome shotgun (WGS) entry which is preliminary data.</text>
</comment>
<reference evidence="1 2" key="1">
    <citation type="submission" date="2021-12" db="EMBL/GenBank/DDBJ databases">
        <title>Genome sequencing of bacteria with rrn-lacking chromosome and rrn-plasmid.</title>
        <authorList>
            <person name="Anda M."/>
            <person name="Iwasaki W."/>
        </authorList>
    </citation>
    <scope>NUCLEOTIDE SEQUENCE [LARGE SCALE GENOMIC DNA]</scope>
    <source>
        <strain evidence="1 2">NBRC 15940</strain>
    </source>
</reference>
<dbReference type="Pfam" id="PF08780">
    <property type="entry name" value="NTase_sub_bind"/>
    <property type="match status" value="1"/>
</dbReference>
<accession>A0AAN4VXS2</accession>
<dbReference type="AlphaFoldDB" id="A0AAN4VXS2"/>
<sequence length="139" mass="16352">MELNFDRFRLSLARLDAQWVNFQKIDNTLSVITQEAIRESVIQRFEVCYDCLCKVLKKYMINELGEPEVPNSPKPILRLANENGLLEGDMERWMKYANARTYTSHDYSGAKAEDTLKLIEFYIDDAKQLFEKMSGEKWK</sequence>
<gene>
    <name evidence="1" type="ORF">PEDI_25460</name>
</gene>
<protein>
    <recommendedName>
        <fullName evidence="3">Nucleotidyltransferase</fullName>
    </recommendedName>
</protein>
<dbReference type="RefSeq" id="WP_338237409.1">
    <property type="nucleotide sequence ID" value="NZ_BQKE01000001.1"/>
</dbReference>
<dbReference type="Proteomes" id="UP001310022">
    <property type="component" value="Unassembled WGS sequence"/>
</dbReference>
<organism evidence="1 2">
    <name type="scientific">Persicobacter diffluens</name>
    <dbReference type="NCBI Taxonomy" id="981"/>
    <lineage>
        <taxon>Bacteria</taxon>
        <taxon>Pseudomonadati</taxon>
        <taxon>Bacteroidota</taxon>
        <taxon>Cytophagia</taxon>
        <taxon>Cytophagales</taxon>
        <taxon>Persicobacteraceae</taxon>
        <taxon>Persicobacter</taxon>
    </lineage>
</organism>
<evidence type="ECO:0000313" key="1">
    <source>
        <dbReference type="EMBL" id="GJM61994.1"/>
    </source>
</evidence>
<evidence type="ECO:0000313" key="2">
    <source>
        <dbReference type="Proteomes" id="UP001310022"/>
    </source>
</evidence>
<dbReference type="Gene3D" id="1.20.120.330">
    <property type="entry name" value="Nucleotidyltransferases domain 2"/>
    <property type="match status" value="1"/>
</dbReference>